<accession>A0A851GII7</accession>
<keyword evidence="3" id="KW-1185">Reference proteome</keyword>
<feature type="compositionally biased region" description="Gly residues" evidence="1">
    <location>
        <begin position="46"/>
        <end position="58"/>
    </location>
</feature>
<evidence type="ECO:0000256" key="1">
    <source>
        <dbReference type="SAM" id="MobiDB-lite"/>
    </source>
</evidence>
<feature type="region of interest" description="Disordered" evidence="1">
    <location>
        <begin position="23"/>
        <end position="61"/>
    </location>
</feature>
<dbReference type="EMBL" id="JACBAZ010000006">
    <property type="protein sequence ID" value="NWK56752.1"/>
    <property type="molecule type" value="Genomic_DNA"/>
</dbReference>
<feature type="region of interest" description="Disordered" evidence="1">
    <location>
        <begin position="281"/>
        <end position="300"/>
    </location>
</feature>
<feature type="compositionally biased region" description="Polar residues" evidence="1">
    <location>
        <begin position="428"/>
        <end position="437"/>
    </location>
</feature>
<name>A0A851GII7_9BACT</name>
<protein>
    <submittedName>
        <fullName evidence="2">Uncharacterized protein</fullName>
    </submittedName>
</protein>
<gene>
    <name evidence="2" type="ORF">HW115_14110</name>
</gene>
<feature type="region of interest" description="Disordered" evidence="1">
    <location>
        <begin position="428"/>
        <end position="459"/>
    </location>
</feature>
<dbReference type="RefSeq" id="WP_178933553.1">
    <property type="nucleotide sequence ID" value="NZ_JACBAZ010000006.1"/>
</dbReference>
<sequence>MKMTVLGPIVALVIGGAAGFIAGKNTAPEPEEKDATTTDIRSIRRSGGGSGSTSGGGSARSVRVKSASEALALPGQNSRLQALMDYYANLDPSQFEEEAAKLEDLPWSERIMVGYLLFSRWGEEDPTEALAYTKTMGFAGMFVSGTVMQSWASKDPQGAAQYYQDNPGEFRMSGMMGGRGRGGGASTAGVIATEWARQDSAGALTWAQSLEGRDQRDAIRNVFSESAKSDPSEAAAMLGTVTDPEAKKEAQNSVAREWGKQNWEDAQTWIASLPADDQAGASSQALRGLAETDPEKAAGNISMVPEGEARDDVMESIARQWGRDDPAAAASWVMANGSENAQKESIERVMPSWVQQDSAAAMAFINEQPEGGLRDSAASSYVFSNQGGDIQQNLSLAETIGDDRTRSRTIGMTVGGWMRQDKEAATNYLETTESISQESKDRIQNWSSGGRGRGRGRGR</sequence>
<dbReference type="AlphaFoldDB" id="A0A851GII7"/>
<evidence type="ECO:0000313" key="2">
    <source>
        <dbReference type="EMBL" id="NWK56752.1"/>
    </source>
</evidence>
<organism evidence="2 3">
    <name type="scientific">Oceaniferula marina</name>
    <dbReference type="NCBI Taxonomy" id="2748318"/>
    <lineage>
        <taxon>Bacteria</taxon>
        <taxon>Pseudomonadati</taxon>
        <taxon>Verrucomicrobiota</taxon>
        <taxon>Verrucomicrobiia</taxon>
        <taxon>Verrucomicrobiales</taxon>
        <taxon>Verrucomicrobiaceae</taxon>
        <taxon>Oceaniferula</taxon>
    </lineage>
</organism>
<reference evidence="2 3" key="1">
    <citation type="submission" date="2020-07" db="EMBL/GenBank/DDBJ databases">
        <title>Roseicoccus Jingziensis gen. nov., sp. nov., isolated from coastal seawater.</title>
        <authorList>
            <person name="Feng X."/>
        </authorList>
    </citation>
    <scope>NUCLEOTIDE SEQUENCE [LARGE SCALE GENOMIC DNA]</scope>
    <source>
        <strain evidence="2 3">N1E253</strain>
    </source>
</reference>
<comment type="caution">
    <text evidence="2">The sequence shown here is derived from an EMBL/GenBank/DDBJ whole genome shotgun (WGS) entry which is preliminary data.</text>
</comment>
<proteinExistence type="predicted"/>
<dbReference type="Proteomes" id="UP000557872">
    <property type="component" value="Unassembled WGS sequence"/>
</dbReference>
<evidence type="ECO:0000313" key="3">
    <source>
        <dbReference type="Proteomes" id="UP000557872"/>
    </source>
</evidence>